<dbReference type="SUPFAM" id="SSF53448">
    <property type="entry name" value="Nucleotide-diphospho-sugar transferases"/>
    <property type="match status" value="1"/>
</dbReference>
<dbReference type="eggNOG" id="COG1442">
    <property type="taxonomic scope" value="Bacteria"/>
</dbReference>
<evidence type="ECO:0000313" key="1">
    <source>
        <dbReference type="EMBL" id="EFU63245.1"/>
    </source>
</evidence>
<dbReference type="Gene3D" id="3.90.550.10">
    <property type="entry name" value="Spore Coat Polysaccharide Biosynthesis Protein SpsA, Chain A"/>
    <property type="match status" value="1"/>
</dbReference>
<evidence type="ECO:0000313" key="2">
    <source>
        <dbReference type="Proteomes" id="UP000004500"/>
    </source>
</evidence>
<accession>E6KKZ5</accession>
<dbReference type="AlphaFoldDB" id="E6KKZ5"/>
<dbReference type="CDD" id="cd04194">
    <property type="entry name" value="GT8_A4GalT_like"/>
    <property type="match status" value="1"/>
</dbReference>
<reference evidence="1 2" key="1">
    <citation type="submission" date="2010-11" db="EMBL/GenBank/DDBJ databases">
        <authorList>
            <person name="Muzny D."/>
            <person name="Qin X."/>
            <person name="Deng J."/>
            <person name="Jiang H."/>
            <person name="Liu Y."/>
            <person name="Qu J."/>
            <person name="Song X.-Z."/>
            <person name="Zhang L."/>
            <person name="Thornton R."/>
            <person name="Coyle M."/>
            <person name="Francisco L."/>
            <person name="Jackson L."/>
            <person name="Javaid M."/>
            <person name="Korchina V."/>
            <person name="Kovar C."/>
            <person name="Mata R."/>
            <person name="Mathew T."/>
            <person name="Ngo R."/>
            <person name="Nguyen L."/>
            <person name="Nguyen N."/>
            <person name="Okwuonu G."/>
            <person name="Ongeri F."/>
            <person name="Pham C."/>
            <person name="Simmons D."/>
            <person name="Wilczek-Boney K."/>
            <person name="Hale W."/>
            <person name="Jakkamsetti A."/>
            <person name="Pham P."/>
            <person name="Ruth R."/>
            <person name="San Lucas F."/>
            <person name="Warren J."/>
            <person name="Zhang J."/>
            <person name="Zhao Z."/>
            <person name="Zhou C."/>
            <person name="Zhu D."/>
            <person name="Lee S."/>
            <person name="Bess C."/>
            <person name="Blankenburg K."/>
            <person name="Forbes L."/>
            <person name="Fu Q."/>
            <person name="Gubbala S."/>
            <person name="Hirani K."/>
            <person name="Jayaseelan J.C."/>
            <person name="Lara F."/>
            <person name="Munidasa M."/>
            <person name="Palculict T."/>
            <person name="Patil S."/>
            <person name="Pu L.-L."/>
            <person name="Saada N."/>
            <person name="Tang L."/>
            <person name="Weissenberger G."/>
            <person name="Zhu Y."/>
            <person name="Hemphill L."/>
            <person name="Shang Y."/>
            <person name="Youmans B."/>
            <person name="Ayvaz T."/>
            <person name="Ross M."/>
            <person name="Santibanez J."/>
            <person name="Aqrawi P."/>
            <person name="Gross S."/>
            <person name="Joshi V."/>
            <person name="Fowler G."/>
            <person name="Nazareth L."/>
            <person name="Reid J."/>
            <person name="Worley K."/>
            <person name="Petrosino J."/>
            <person name="Highlander S."/>
            <person name="Gibbs R."/>
        </authorList>
    </citation>
    <scope>NUCLEOTIDE SEQUENCE [LARGE SCALE GENOMIC DNA]</scope>
    <source>
        <strain evidence="1 2">ATCC 49296</strain>
    </source>
</reference>
<organism evidence="1 2">
    <name type="scientific">Streptococcus oralis ATCC 49296</name>
    <dbReference type="NCBI Taxonomy" id="888049"/>
    <lineage>
        <taxon>Bacteria</taxon>
        <taxon>Bacillati</taxon>
        <taxon>Bacillota</taxon>
        <taxon>Bacilli</taxon>
        <taxon>Lactobacillales</taxon>
        <taxon>Streptococcaceae</taxon>
        <taxon>Streptococcus</taxon>
    </lineage>
</organism>
<dbReference type="HOGENOM" id="CLU_050833_2_1_9"/>
<name>E6KKZ5_STROR</name>
<keyword evidence="1" id="KW-0808">Transferase</keyword>
<gene>
    <name evidence="1" type="ORF">HMPREF8578_0910</name>
</gene>
<dbReference type="EMBL" id="AEPO01000011">
    <property type="protein sequence ID" value="EFU63245.1"/>
    <property type="molecule type" value="Genomic_DNA"/>
</dbReference>
<sequence>MKRKGDEMKKELQKAIVLGGDNAYMDKIETTIKSICAHNRAVTFYVFNDDLPSEWFQLMERRLEPLASKIVNVKISHHGLNEYHLPLAHLSYAAYFRYFIPQYVSEDLALYLDSDIIVRSNLDQLFLEDMVDWPVAAVADALVPSTFNSGVLLINVALWRQEKVTEHLLSLTDQLHDQVFGDQGVLNHLFEGRWKSLPATYNFMVGMDTVARNYQMDSWYRDSLATEKTAKIIHYTGDKPWYQINLNRFREDWWFYYGLEWPDIVMKKCDFHKGLASLVQAPQYATAIFTNTCHIERIEHLIQELPDVEFSILAHTNFAPEIMNLQSHLNVRLYPYFNPMNVKKVLEKIDFYLDINHEDEIANIIQEVQQREIPIFAFETTSHDLSGYSHVYSPAAVDQMIESICTLLESQKQSL</sequence>
<dbReference type="PANTHER" id="PTHR11183">
    <property type="entry name" value="GLYCOGENIN SUBFAMILY MEMBER"/>
    <property type="match status" value="1"/>
</dbReference>
<dbReference type="Proteomes" id="UP000004500">
    <property type="component" value="Unassembled WGS sequence"/>
</dbReference>
<comment type="caution">
    <text evidence="1">The sequence shown here is derived from an EMBL/GenBank/DDBJ whole genome shotgun (WGS) entry which is preliminary data.</text>
</comment>
<dbReference type="InterPro" id="IPR029044">
    <property type="entry name" value="Nucleotide-diphossugar_trans"/>
</dbReference>
<dbReference type="InterPro" id="IPR002495">
    <property type="entry name" value="Glyco_trans_8"/>
</dbReference>
<dbReference type="Pfam" id="PF01501">
    <property type="entry name" value="Glyco_transf_8"/>
    <property type="match status" value="1"/>
</dbReference>
<dbReference type="GO" id="GO:0016757">
    <property type="term" value="F:glycosyltransferase activity"/>
    <property type="evidence" value="ECO:0007669"/>
    <property type="project" value="InterPro"/>
</dbReference>
<protein>
    <submittedName>
        <fullName evidence="1">Glycosyltransferase, family 8</fullName>
    </submittedName>
</protein>
<proteinExistence type="predicted"/>
<dbReference type="InterPro" id="IPR050587">
    <property type="entry name" value="GNT1/Glycosyltrans_8"/>
</dbReference>